<accession>A0ABT4YVW8</accession>
<gene>
    <name evidence="3" type="ORF">PGX00_18480</name>
</gene>
<dbReference type="Proteomes" id="UP001210678">
    <property type="component" value="Unassembled WGS sequence"/>
</dbReference>
<dbReference type="Gene3D" id="3.40.50.150">
    <property type="entry name" value="Vaccinia Virus protein VP39"/>
    <property type="match status" value="1"/>
</dbReference>
<evidence type="ECO:0000313" key="3">
    <source>
        <dbReference type="EMBL" id="MDB1125537.1"/>
    </source>
</evidence>
<keyword evidence="1" id="KW-0808">Transferase</keyword>
<evidence type="ECO:0000256" key="1">
    <source>
        <dbReference type="ARBA" id="ARBA00022679"/>
    </source>
</evidence>
<dbReference type="InterPro" id="IPR029063">
    <property type="entry name" value="SAM-dependent_MTases_sf"/>
</dbReference>
<feature type="domain" description="Methyltransferase type 12" evidence="2">
    <location>
        <begin position="42"/>
        <end position="136"/>
    </location>
</feature>
<dbReference type="Pfam" id="PF08242">
    <property type="entry name" value="Methyltransf_12"/>
    <property type="match status" value="1"/>
</dbReference>
<organism evidence="3 4">
    <name type="scientific">Vibrio algarum</name>
    <dbReference type="NCBI Taxonomy" id="3020714"/>
    <lineage>
        <taxon>Bacteria</taxon>
        <taxon>Pseudomonadati</taxon>
        <taxon>Pseudomonadota</taxon>
        <taxon>Gammaproteobacteria</taxon>
        <taxon>Vibrionales</taxon>
        <taxon>Vibrionaceae</taxon>
        <taxon>Vibrio</taxon>
    </lineage>
</organism>
<dbReference type="EMBL" id="JAQLOI010000003">
    <property type="protein sequence ID" value="MDB1125537.1"/>
    <property type="molecule type" value="Genomic_DNA"/>
</dbReference>
<evidence type="ECO:0000313" key="4">
    <source>
        <dbReference type="Proteomes" id="UP001210678"/>
    </source>
</evidence>
<keyword evidence="3" id="KW-0489">Methyltransferase</keyword>
<dbReference type="PANTHER" id="PTHR43861:SF3">
    <property type="entry name" value="PUTATIVE (AFU_ORTHOLOGUE AFUA_2G14390)-RELATED"/>
    <property type="match status" value="1"/>
</dbReference>
<comment type="caution">
    <text evidence="3">The sequence shown here is derived from an EMBL/GenBank/DDBJ whole genome shotgun (WGS) entry which is preliminary data.</text>
</comment>
<dbReference type="PANTHER" id="PTHR43861">
    <property type="entry name" value="TRANS-ACONITATE 2-METHYLTRANSFERASE-RELATED"/>
    <property type="match status" value="1"/>
</dbReference>
<dbReference type="SUPFAM" id="SSF53335">
    <property type="entry name" value="S-adenosyl-L-methionine-dependent methyltransferases"/>
    <property type="match status" value="1"/>
</dbReference>
<dbReference type="CDD" id="cd02440">
    <property type="entry name" value="AdoMet_MTases"/>
    <property type="match status" value="1"/>
</dbReference>
<dbReference type="InterPro" id="IPR013217">
    <property type="entry name" value="Methyltransf_12"/>
</dbReference>
<proteinExistence type="predicted"/>
<protein>
    <submittedName>
        <fullName evidence="3">Class I SAM-dependent methyltransferase</fullName>
    </submittedName>
</protein>
<dbReference type="GO" id="GO:0032259">
    <property type="term" value="P:methylation"/>
    <property type="evidence" value="ECO:0007669"/>
    <property type="project" value="UniProtKB-KW"/>
</dbReference>
<name>A0ABT4YVW8_9VIBR</name>
<reference evidence="3 4" key="1">
    <citation type="submission" date="2023-01" db="EMBL/GenBank/DDBJ databases">
        <title>Vibrio sp. KJ40-1 sp.nov, isolated from marine algae.</title>
        <authorList>
            <person name="Butt M."/>
            <person name="Kim J.M.J."/>
            <person name="Jeon C.O.C."/>
        </authorList>
    </citation>
    <scope>NUCLEOTIDE SEQUENCE [LARGE SCALE GENOMIC DNA]</scope>
    <source>
        <strain evidence="3 4">KJ40-1</strain>
    </source>
</reference>
<keyword evidence="4" id="KW-1185">Reference proteome</keyword>
<dbReference type="GO" id="GO:0008168">
    <property type="term" value="F:methyltransferase activity"/>
    <property type="evidence" value="ECO:0007669"/>
    <property type="project" value="UniProtKB-KW"/>
</dbReference>
<dbReference type="RefSeq" id="WP_272139343.1">
    <property type="nucleotide sequence ID" value="NZ_JAQLOI010000003.1"/>
</dbReference>
<sequence length="191" mass="21407">MSYDWDKRAKEWEMEPATIRYAEKAFEELENIINVTNLRVFDFGCGTGLLSQKIAPLAKDIVALDSSEAMIEELDKKFLPNVEPVVDILSRGLIAQHPAFRGQFDCVIASSVCGFIENFQEAAELIYLLLEDEGIFVHWDWLAENEQKGLTEAKVEQVLIDAGFDTVSVSVPFEVETEQGTLSVIMGIGEK</sequence>
<evidence type="ECO:0000259" key="2">
    <source>
        <dbReference type="Pfam" id="PF08242"/>
    </source>
</evidence>